<evidence type="ECO:0000256" key="1">
    <source>
        <dbReference type="SAM" id="MobiDB-lite"/>
    </source>
</evidence>
<evidence type="ECO:0000256" key="2">
    <source>
        <dbReference type="SAM" id="SignalP"/>
    </source>
</evidence>
<dbReference type="InterPro" id="IPR000757">
    <property type="entry name" value="Beta-glucanase-like"/>
</dbReference>
<feature type="compositionally biased region" description="Low complexity" evidence="1">
    <location>
        <begin position="65"/>
        <end position="76"/>
    </location>
</feature>
<gene>
    <name evidence="4" type="ORF">ACFO0G_10560</name>
</gene>
<dbReference type="Pfam" id="PF26113">
    <property type="entry name" value="GH16_XgeA"/>
    <property type="match status" value="1"/>
</dbReference>
<feature type="chain" id="PRO_5045888451" evidence="2">
    <location>
        <begin position="20"/>
        <end position="331"/>
    </location>
</feature>
<protein>
    <submittedName>
        <fullName evidence="4">Family 16 glycosylhydrolase</fullName>
    </submittedName>
</protein>
<dbReference type="SUPFAM" id="SSF49899">
    <property type="entry name" value="Concanavalin A-like lectins/glucanases"/>
    <property type="match status" value="1"/>
</dbReference>
<dbReference type="Gene3D" id="2.60.120.200">
    <property type="match status" value="1"/>
</dbReference>
<evidence type="ECO:0000313" key="5">
    <source>
        <dbReference type="Proteomes" id="UP001595778"/>
    </source>
</evidence>
<evidence type="ECO:0000259" key="3">
    <source>
        <dbReference type="PROSITE" id="PS51762"/>
    </source>
</evidence>
<keyword evidence="2" id="KW-0732">Signal</keyword>
<proteinExistence type="predicted"/>
<feature type="region of interest" description="Disordered" evidence="1">
    <location>
        <begin position="32"/>
        <end position="117"/>
    </location>
</feature>
<sequence length="331" mass="34690">MPQATARLVQVLCCLLVLAGLSGSAIRLQDPVDASSPGQDPSVPAADPLAGKAPSDPKDGAPQQAAEPGGTAASAAQPPEAEGTGKADDSPVGAAGDDASAKGTPVVASKEAGPLGPPGPWQLVLDEEFDTLNTSLWTPYWFRDCHPGSTKNGVKTCSGNVKVENGNAVLQLSDSQSGALLSTNPKDGVPGHVGFQYTTGYVEARIYFPGTCSGGIHNWPAWWTTGQKFPSTGEIDIAEPLEGTMTTVYHSTDSDPAKWFVGCYAGGYHTYGVHRKVGVNDIYFDGKLEFSYATNDGNAPHYLILNVGIWADKKTLGPAGAFKVDWVRAWK</sequence>
<keyword evidence="5" id="KW-1185">Reference proteome</keyword>
<dbReference type="RefSeq" id="WP_286399184.1">
    <property type="nucleotide sequence ID" value="NZ_JBHSDQ010000004.1"/>
</dbReference>
<name>A0ABV8WKF5_9MICC</name>
<dbReference type="EMBL" id="JBHSDQ010000004">
    <property type="protein sequence ID" value="MFC4396529.1"/>
    <property type="molecule type" value="Genomic_DNA"/>
</dbReference>
<feature type="signal peptide" evidence="2">
    <location>
        <begin position="1"/>
        <end position="19"/>
    </location>
</feature>
<dbReference type="PROSITE" id="PS51762">
    <property type="entry name" value="GH16_2"/>
    <property type="match status" value="1"/>
</dbReference>
<organism evidence="4 5">
    <name type="scientific">Arthrobacter sedimenti</name>
    <dbReference type="NCBI Taxonomy" id="2694931"/>
    <lineage>
        <taxon>Bacteria</taxon>
        <taxon>Bacillati</taxon>
        <taxon>Actinomycetota</taxon>
        <taxon>Actinomycetes</taxon>
        <taxon>Micrococcales</taxon>
        <taxon>Micrococcaceae</taxon>
        <taxon>Arthrobacter</taxon>
    </lineage>
</organism>
<feature type="domain" description="GH16" evidence="3">
    <location>
        <begin position="99"/>
        <end position="331"/>
    </location>
</feature>
<reference evidence="5" key="1">
    <citation type="journal article" date="2019" name="Int. J. Syst. Evol. Microbiol.">
        <title>The Global Catalogue of Microorganisms (GCM) 10K type strain sequencing project: providing services to taxonomists for standard genome sequencing and annotation.</title>
        <authorList>
            <consortium name="The Broad Institute Genomics Platform"/>
            <consortium name="The Broad Institute Genome Sequencing Center for Infectious Disease"/>
            <person name="Wu L."/>
            <person name="Ma J."/>
        </authorList>
    </citation>
    <scope>NUCLEOTIDE SEQUENCE [LARGE SCALE GENOMIC DNA]</scope>
    <source>
        <strain evidence="5">PJ61</strain>
    </source>
</reference>
<accession>A0ABV8WKF5</accession>
<dbReference type="Proteomes" id="UP001595778">
    <property type="component" value="Unassembled WGS sequence"/>
</dbReference>
<dbReference type="InterPro" id="IPR013320">
    <property type="entry name" value="ConA-like_dom_sf"/>
</dbReference>
<evidence type="ECO:0000313" key="4">
    <source>
        <dbReference type="EMBL" id="MFC4396529.1"/>
    </source>
</evidence>
<comment type="caution">
    <text evidence="4">The sequence shown here is derived from an EMBL/GenBank/DDBJ whole genome shotgun (WGS) entry which is preliminary data.</text>
</comment>